<gene>
    <name evidence="1" type="ORF">METZ01_LOCUS329064</name>
</gene>
<proteinExistence type="predicted"/>
<organism evidence="1">
    <name type="scientific">marine metagenome</name>
    <dbReference type="NCBI Taxonomy" id="408172"/>
    <lineage>
        <taxon>unclassified sequences</taxon>
        <taxon>metagenomes</taxon>
        <taxon>ecological metagenomes</taxon>
    </lineage>
</organism>
<name>A0A382PTT8_9ZZZZ</name>
<dbReference type="EMBL" id="UINC01109407">
    <property type="protein sequence ID" value="SVC76210.1"/>
    <property type="molecule type" value="Genomic_DNA"/>
</dbReference>
<accession>A0A382PTT8</accession>
<reference evidence="1" key="1">
    <citation type="submission" date="2018-05" db="EMBL/GenBank/DDBJ databases">
        <authorList>
            <person name="Lanie J.A."/>
            <person name="Ng W.-L."/>
            <person name="Kazmierczak K.M."/>
            <person name="Andrzejewski T.M."/>
            <person name="Davidsen T.M."/>
            <person name="Wayne K.J."/>
            <person name="Tettelin H."/>
            <person name="Glass J.I."/>
            <person name="Rusch D."/>
            <person name="Podicherti R."/>
            <person name="Tsui H.-C.T."/>
            <person name="Winkler M.E."/>
        </authorList>
    </citation>
    <scope>NUCLEOTIDE SEQUENCE</scope>
</reference>
<sequence>MKLRIYETNGLDLDTVVYMLYQADKQANFHPDSLWILSASDGEINNYNQDETGLSKRYMELRVKWIGREAVVNWLVSNQVVFEIISHEFLEEELEAIGELKQENELNHEQVLMN</sequence>
<evidence type="ECO:0000313" key="1">
    <source>
        <dbReference type="EMBL" id="SVC76210.1"/>
    </source>
</evidence>
<protein>
    <submittedName>
        <fullName evidence="1">Uncharacterized protein</fullName>
    </submittedName>
</protein>
<dbReference type="AlphaFoldDB" id="A0A382PTT8"/>